<dbReference type="GO" id="GO:0016887">
    <property type="term" value="F:ATP hydrolysis activity"/>
    <property type="evidence" value="ECO:0007669"/>
    <property type="project" value="InterPro"/>
</dbReference>
<gene>
    <name evidence="9" type="ORF">FN961_01180</name>
</gene>
<dbReference type="GO" id="GO:0008564">
    <property type="term" value="F:protein-exporting ATPase activity"/>
    <property type="evidence" value="ECO:0007669"/>
    <property type="project" value="UniProtKB-EC"/>
</dbReference>
<dbReference type="NCBIfam" id="TIGR01026">
    <property type="entry name" value="fliI_yscN"/>
    <property type="match status" value="1"/>
</dbReference>
<evidence type="ECO:0000256" key="7">
    <source>
        <dbReference type="ARBA" id="ARBA00034006"/>
    </source>
</evidence>
<dbReference type="GO" id="GO:0030257">
    <property type="term" value="C:type III protein secretion system complex"/>
    <property type="evidence" value="ECO:0007669"/>
    <property type="project" value="InterPro"/>
</dbReference>
<evidence type="ECO:0000256" key="3">
    <source>
        <dbReference type="ARBA" id="ARBA00022840"/>
    </source>
</evidence>
<evidence type="ECO:0000313" key="9">
    <source>
        <dbReference type="EMBL" id="TRY16270.1"/>
    </source>
</evidence>
<dbReference type="GO" id="GO:0005524">
    <property type="term" value="F:ATP binding"/>
    <property type="evidence" value="ECO:0007669"/>
    <property type="project" value="UniProtKB-KW"/>
</dbReference>
<dbReference type="InterPro" id="IPR005714">
    <property type="entry name" value="ATPase_T3SS_FliI/YscN"/>
</dbReference>
<protein>
    <recommendedName>
        <fullName evidence="6">protein-secreting ATPase</fullName>
        <ecNumber evidence="6">7.4.2.8</ecNumber>
    </recommendedName>
</protein>
<evidence type="ECO:0000256" key="5">
    <source>
        <dbReference type="ARBA" id="ARBA00022967"/>
    </source>
</evidence>
<dbReference type="SUPFAM" id="SSF52540">
    <property type="entry name" value="P-loop containing nucleoside triphosphate hydrolases"/>
    <property type="match status" value="1"/>
</dbReference>
<keyword evidence="10" id="KW-1185">Reference proteome</keyword>
<keyword evidence="3" id="KW-0067">ATP-binding</keyword>
<dbReference type="EMBL" id="VKGK01000001">
    <property type="protein sequence ID" value="TRY16270.1"/>
    <property type="molecule type" value="Genomic_DNA"/>
</dbReference>
<comment type="caution">
    <text evidence="9">The sequence shown here is derived from an EMBL/GenBank/DDBJ whole genome shotgun (WGS) entry which is preliminary data.</text>
</comment>
<evidence type="ECO:0000259" key="8">
    <source>
        <dbReference type="SMART" id="SM00382"/>
    </source>
</evidence>
<name>A0A553JV18_SHEHA</name>
<evidence type="ECO:0000256" key="1">
    <source>
        <dbReference type="ARBA" id="ARBA00022448"/>
    </source>
</evidence>
<dbReference type="PANTHER" id="PTHR15184">
    <property type="entry name" value="ATP SYNTHASE"/>
    <property type="match status" value="1"/>
</dbReference>
<dbReference type="GO" id="GO:0046933">
    <property type="term" value="F:proton-transporting ATP synthase activity, rotational mechanism"/>
    <property type="evidence" value="ECO:0007669"/>
    <property type="project" value="TreeGrafter"/>
</dbReference>
<sequence>MAKEIIVINLTQLQDVTTRYHSGYILSSEGLMLVASLPQAFVGELCTIKRANESLPDIYAEVVSISETQIKLMPFQSVSGISFGDKLVGRGTSISLPMGSSMLGHVVDAFGDPLDGQKLSKAPMKTAALASHINPLSRTAIVDTLHTRVKALDSFIPIGKGQRIGILAGSGVGKSTLLAMLSESCVRQNSVAVIVLVGERGREVEEFVNLHMFDAMRDRAVLIAATAEEMPVTRVLAVKYGLALAESLSHEGKEVVFVVDSLTRVAMAQREIGLAIGEPPTAKGYTPSVFSLLQRIVERCGAFRERASITALFSILVETDDFDDPIVDTLRAVLDGHIVLDRELAEQGHFPAIDVLRSVSRLTTNLFDLTKKQLARDGRVLLSEYKQKKMMIEIAEAEGSLIGKFKHLKDRHDLLIKWLQQEELSQTPVKELDRQLMDILEVKFT</sequence>
<dbReference type="GO" id="GO:0030254">
    <property type="term" value="P:protein secretion by the type III secretion system"/>
    <property type="evidence" value="ECO:0007669"/>
    <property type="project" value="InterPro"/>
</dbReference>
<keyword evidence="2" id="KW-0547">Nucleotide-binding</keyword>
<keyword evidence="5" id="KW-1278">Translocase</keyword>
<feature type="domain" description="AAA+ ATPase" evidence="8">
    <location>
        <begin position="160"/>
        <end position="344"/>
    </location>
</feature>
<dbReference type="RefSeq" id="WP_143562716.1">
    <property type="nucleotide sequence ID" value="NZ_BMPL01000001.1"/>
</dbReference>
<evidence type="ECO:0000256" key="6">
    <source>
        <dbReference type="ARBA" id="ARBA00024382"/>
    </source>
</evidence>
<dbReference type="GO" id="GO:0005737">
    <property type="term" value="C:cytoplasm"/>
    <property type="evidence" value="ECO:0007669"/>
    <property type="project" value="InterPro"/>
</dbReference>
<evidence type="ECO:0000313" key="10">
    <source>
        <dbReference type="Proteomes" id="UP000318126"/>
    </source>
</evidence>
<reference evidence="10" key="1">
    <citation type="submission" date="2019-07" db="EMBL/GenBank/DDBJ databases">
        <title>Shewanella sp. YLB-08 draft genomic sequence.</title>
        <authorList>
            <person name="Yu L."/>
        </authorList>
    </citation>
    <scope>NUCLEOTIDE SEQUENCE [LARGE SCALE GENOMIC DNA]</scope>
    <source>
        <strain evidence="10">JCM 20706</strain>
    </source>
</reference>
<dbReference type="Proteomes" id="UP000318126">
    <property type="component" value="Unassembled WGS sequence"/>
</dbReference>
<proteinExistence type="predicted"/>
<organism evidence="9 10">
    <name type="scientific">Shewanella hanedai</name>
    <name type="common">Alteromonas hanedai</name>
    <dbReference type="NCBI Taxonomy" id="25"/>
    <lineage>
        <taxon>Bacteria</taxon>
        <taxon>Pseudomonadati</taxon>
        <taxon>Pseudomonadota</taxon>
        <taxon>Gammaproteobacteria</taxon>
        <taxon>Alteromonadales</taxon>
        <taxon>Shewanellaceae</taxon>
        <taxon>Shewanella</taxon>
    </lineage>
</organism>
<dbReference type="InterPro" id="IPR003593">
    <property type="entry name" value="AAA+_ATPase"/>
</dbReference>
<accession>A0A553JV18</accession>
<dbReference type="InterPro" id="IPR000194">
    <property type="entry name" value="ATPase_F1/V1/A1_a/bsu_nucl-bd"/>
</dbReference>
<dbReference type="InterPro" id="IPR020003">
    <property type="entry name" value="ATPase_a/bsu_AS"/>
</dbReference>
<comment type="catalytic activity">
    <reaction evidence="7">
        <text>ATP + H2O + cellular proteinSide 1 = ADP + phosphate + cellular proteinSide 2.</text>
        <dbReference type="EC" id="7.4.2.8"/>
    </reaction>
</comment>
<keyword evidence="1" id="KW-0813">Transport</keyword>
<dbReference type="InterPro" id="IPR050053">
    <property type="entry name" value="ATPase_alpha/beta_chains"/>
</dbReference>
<dbReference type="AlphaFoldDB" id="A0A553JV18"/>
<dbReference type="CDD" id="cd01136">
    <property type="entry name" value="ATPase_flagellum-secretory_path_III"/>
    <property type="match status" value="1"/>
</dbReference>
<dbReference type="Gene3D" id="3.40.50.12240">
    <property type="match status" value="1"/>
</dbReference>
<keyword evidence="4" id="KW-0653">Protein transport</keyword>
<dbReference type="PROSITE" id="PS00152">
    <property type="entry name" value="ATPASE_ALPHA_BETA"/>
    <property type="match status" value="1"/>
</dbReference>
<dbReference type="OrthoDB" id="9148544at2"/>
<dbReference type="SMART" id="SM00382">
    <property type="entry name" value="AAA"/>
    <property type="match status" value="1"/>
</dbReference>
<dbReference type="EC" id="7.4.2.8" evidence="6"/>
<dbReference type="InterPro" id="IPR027417">
    <property type="entry name" value="P-loop_NTPase"/>
</dbReference>
<dbReference type="Pfam" id="PF00006">
    <property type="entry name" value="ATP-synt_ab"/>
    <property type="match status" value="1"/>
</dbReference>
<evidence type="ECO:0000256" key="4">
    <source>
        <dbReference type="ARBA" id="ARBA00022927"/>
    </source>
</evidence>
<dbReference type="PANTHER" id="PTHR15184:SF9">
    <property type="entry name" value="SPI-1 TYPE 3 SECRETION SYSTEM ATPASE"/>
    <property type="match status" value="1"/>
</dbReference>
<evidence type="ECO:0000256" key="2">
    <source>
        <dbReference type="ARBA" id="ARBA00022741"/>
    </source>
</evidence>